<name>A0AAV4QAC9_9ARAC</name>
<proteinExistence type="predicted"/>
<dbReference type="Proteomes" id="UP001054837">
    <property type="component" value="Unassembled WGS sequence"/>
</dbReference>
<accession>A0AAV4QAC9</accession>
<evidence type="ECO:0000313" key="2">
    <source>
        <dbReference type="Proteomes" id="UP001054837"/>
    </source>
</evidence>
<comment type="caution">
    <text evidence="1">The sequence shown here is derived from an EMBL/GenBank/DDBJ whole genome shotgun (WGS) entry which is preliminary data.</text>
</comment>
<sequence>MLSQNFITTELQFLNINFQYNVLRSHWQFSVRYEIKAASTPRGERAERLFSAHRNLLLERTGTANLLIFLQNPLRYLGGPNPMELGRRT</sequence>
<protein>
    <submittedName>
        <fullName evidence="1">Uncharacterized protein</fullName>
    </submittedName>
</protein>
<reference evidence="1 2" key="1">
    <citation type="submission" date="2021-06" db="EMBL/GenBank/DDBJ databases">
        <title>Caerostris darwini draft genome.</title>
        <authorList>
            <person name="Kono N."/>
            <person name="Arakawa K."/>
        </authorList>
    </citation>
    <scope>NUCLEOTIDE SEQUENCE [LARGE SCALE GENOMIC DNA]</scope>
</reference>
<evidence type="ECO:0000313" key="1">
    <source>
        <dbReference type="EMBL" id="GIY06998.1"/>
    </source>
</evidence>
<gene>
    <name evidence="1" type="ORF">CDAR_14251</name>
</gene>
<dbReference type="EMBL" id="BPLQ01004281">
    <property type="protein sequence ID" value="GIY06998.1"/>
    <property type="molecule type" value="Genomic_DNA"/>
</dbReference>
<dbReference type="AlphaFoldDB" id="A0AAV4QAC9"/>
<keyword evidence="2" id="KW-1185">Reference proteome</keyword>
<organism evidence="1 2">
    <name type="scientific">Caerostris darwini</name>
    <dbReference type="NCBI Taxonomy" id="1538125"/>
    <lineage>
        <taxon>Eukaryota</taxon>
        <taxon>Metazoa</taxon>
        <taxon>Ecdysozoa</taxon>
        <taxon>Arthropoda</taxon>
        <taxon>Chelicerata</taxon>
        <taxon>Arachnida</taxon>
        <taxon>Araneae</taxon>
        <taxon>Araneomorphae</taxon>
        <taxon>Entelegynae</taxon>
        <taxon>Araneoidea</taxon>
        <taxon>Araneidae</taxon>
        <taxon>Caerostris</taxon>
    </lineage>
</organism>